<reference evidence="1" key="1">
    <citation type="submission" date="2021-02" db="EMBL/GenBank/DDBJ databases">
        <authorList>
            <person name="Nowell W R."/>
        </authorList>
    </citation>
    <scope>NUCLEOTIDE SEQUENCE</scope>
</reference>
<comment type="caution">
    <text evidence="1">The sequence shown here is derived from an EMBL/GenBank/DDBJ whole genome shotgun (WGS) entry which is preliminary data.</text>
</comment>
<gene>
    <name evidence="1" type="ORF">OTI717_LOCUS40385</name>
</gene>
<name>A0A820EMK0_9BILA</name>
<evidence type="ECO:0000313" key="2">
    <source>
        <dbReference type="Proteomes" id="UP000663823"/>
    </source>
</evidence>
<feature type="non-terminal residue" evidence="1">
    <location>
        <position position="15"/>
    </location>
</feature>
<sequence>MEHAIQARSSVSTTQ</sequence>
<evidence type="ECO:0000313" key="1">
    <source>
        <dbReference type="EMBL" id="CAF4249484.1"/>
    </source>
</evidence>
<protein>
    <submittedName>
        <fullName evidence="1">Uncharacterized protein</fullName>
    </submittedName>
</protein>
<dbReference type="EMBL" id="CAJOAX010032014">
    <property type="protein sequence ID" value="CAF4249484.1"/>
    <property type="molecule type" value="Genomic_DNA"/>
</dbReference>
<proteinExistence type="predicted"/>
<accession>A0A820EMK0</accession>
<dbReference type="Proteomes" id="UP000663823">
    <property type="component" value="Unassembled WGS sequence"/>
</dbReference>
<organism evidence="1 2">
    <name type="scientific">Rotaria sordida</name>
    <dbReference type="NCBI Taxonomy" id="392033"/>
    <lineage>
        <taxon>Eukaryota</taxon>
        <taxon>Metazoa</taxon>
        <taxon>Spiralia</taxon>
        <taxon>Gnathifera</taxon>
        <taxon>Rotifera</taxon>
        <taxon>Eurotatoria</taxon>
        <taxon>Bdelloidea</taxon>
        <taxon>Philodinida</taxon>
        <taxon>Philodinidae</taxon>
        <taxon>Rotaria</taxon>
    </lineage>
</organism>